<evidence type="ECO:0000313" key="2">
    <source>
        <dbReference type="Proteomes" id="UP000076584"/>
    </source>
</evidence>
<dbReference type="Proteomes" id="UP000076584">
    <property type="component" value="Unassembled WGS sequence"/>
</dbReference>
<protein>
    <submittedName>
        <fullName evidence="1">Gmc oxidoreductase</fullName>
    </submittedName>
</protein>
<comment type="caution">
    <text evidence="1">The sequence shown here is derived from an EMBL/GenBank/DDBJ whole genome shotgun (WGS) entry which is preliminary data.</text>
</comment>
<dbReference type="Gene3D" id="3.50.50.60">
    <property type="entry name" value="FAD/NAD(P)-binding domain"/>
    <property type="match status" value="1"/>
</dbReference>
<dbReference type="OrthoDB" id="10502587at2759"/>
<evidence type="ECO:0000313" key="1">
    <source>
        <dbReference type="EMBL" id="KZL64252.1"/>
    </source>
</evidence>
<gene>
    <name evidence="1" type="ORF">CI238_00651</name>
</gene>
<dbReference type="AlphaFoldDB" id="A0A166M3W6"/>
<dbReference type="Gene3D" id="3.30.560.10">
    <property type="entry name" value="Glucose Oxidase, domain 3"/>
    <property type="match status" value="1"/>
</dbReference>
<dbReference type="STRING" id="1573173.A0A166M3W6"/>
<reference evidence="1 2" key="1">
    <citation type="submission" date="2015-06" db="EMBL/GenBank/DDBJ databases">
        <title>Survival trade-offs in plant roots during colonization by closely related pathogenic and mutualistic fungi.</title>
        <authorList>
            <person name="Hacquard S."/>
            <person name="Kracher B."/>
            <person name="Hiruma K."/>
            <person name="Weinman A."/>
            <person name="Muench P."/>
            <person name="Garrido Oter R."/>
            <person name="Ver Loren van Themaat E."/>
            <person name="Dallerey J.-F."/>
            <person name="Damm U."/>
            <person name="Henrissat B."/>
            <person name="Lespinet O."/>
            <person name="Thon M."/>
            <person name="Kemen E."/>
            <person name="McHardy A.C."/>
            <person name="Schulze-Lefert P."/>
            <person name="O'Connell R.J."/>
        </authorList>
    </citation>
    <scope>NUCLEOTIDE SEQUENCE [LARGE SCALE GENOMIC DNA]</scope>
    <source>
        <strain evidence="1 2">MAFF 238704</strain>
    </source>
</reference>
<proteinExistence type="predicted"/>
<organism evidence="1 2">
    <name type="scientific">Colletotrichum incanum</name>
    <name type="common">Soybean anthracnose fungus</name>
    <dbReference type="NCBI Taxonomy" id="1573173"/>
    <lineage>
        <taxon>Eukaryota</taxon>
        <taxon>Fungi</taxon>
        <taxon>Dikarya</taxon>
        <taxon>Ascomycota</taxon>
        <taxon>Pezizomycotina</taxon>
        <taxon>Sordariomycetes</taxon>
        <taxon>Hypocreomycetidae</taxon>
        <taxon>Glomerellales</taxon>
        <taxon>Glomerellaceae</taxon>
        <taxon>Colletotrichum</taxon>
        <taxon>Colletotrichum spaethianum species complex</taxon>
    </lineage>
</organism>
<sequence length="163" mass="18051">MAESIIVKRSLDGTAGAYRTPQFLMLSEIVPVDILAKHDSEVKLEQPEVDQNMHSRIVMLTAWKVENPSAGWAYERVHIAAAFARNKDVKPGPDHPLLRQDRAHVLPSLQCNCAWTDISSILMFFTVLVNSSRGSLGTYSANASNPIMIESNYFSTAADRYGA</sequence>
<dbReference type="InterPro" id="IPR036188">
    <property type="entry name" value="FAD/NAD-bd_sf"/>
</dbReference>
<accession>A0A166M3W6</accession>
<keyword evidence="2" id="KW-1185">Reference proteome</keyword>
<name>A0A166M3W6_COLIC</name>
<dbReference type="EMBL" id="LFIW01002706">
    <property type="protein sequence ID" value="KZL64252.1"/>
    <property type="molecule type" value="Genomic_DNA"/>
</dbReference>